<dbReference type="AlphaFoldDB" id="A0ABD0YFQ7"/>
<dbReference type="Gene3D" id="3.80.10.10">
    <property type="entry name" value="Ribonuclease Inhibitor"/>
    <property type="match status" value="1"/>
</dbReference>
<dbReference type="EMBL" id="JBFDAA010000008">
    <property type="protein sequence ID" value="KAL1130136.1"/>
    <property type="molecule type" value="Genomic_DNA"/>
</dbReference>
<feature type="non-terminal residue" evidence="1">
    <location>
        <position position="1"/>
    </location>
</feature>
<gene>
    <name evidence="1" type="ORF">AAG570_013074</name>
</gene>
<dbReference type="InterPro" id="IPR032675">
    <property type="entry name" value="LRR_dom_sf"/>
</dbReference>
<organism evidence="1 2">
    <name type="scientific">Ranatra chinensis</name>
    <dbReference type="NCBI Taxonomy" id="642074"/>
    <lineage>
        <taxon>Eukaryota</taxon>
        <taxon>Metazoa</taxon>
        <taxon>Ecdysozoa</taxon>
        <taxon>Arthropoda</taxon>
        <taxon>Hexapoda</taxon>
        <taxon>Insecta</taxon>
        <taxon>Pterygota</taxon>
        <taxon>Neoptera</taxon>
        <taxon>Paraneoptera</taxon>
        <taxon>Hemiptera</taxon>
        <taxon>Heteroptera</taxon>
        <taxon>Panheteroptera</taxon>
        <taxon>Nepomorpha</taxon>
        <taxon>Nepidae</taxon>
        <taxon>Ranatrinae</taxon>
        <taxon>Ranatra</taxon>
    </lineage>
</organism>
<name>A0ABD0YFQ7_9HEMI</name>
<protein>
    <submittedName>
        <fullName evidence="1">Uncharacterized protein</fullName>
    </submittedName>
</protein>
<evidence type="ECO:0000313" key="2">
    <source>
        <dbReference type="Proteomes" id="UP001558652"/>
    </source>
</evidence>
<proteinExistence type="predicted"/>
<keyword evidence="2" id="KW-1185">Reference proteome</keyword>
<accession>A0ABD0YFQ7</accession>
<evidence type="ECO:0000313" key="1">
    <source>
        <dbReference type="EMBL" id="KAL1130136.1"/>
    </source>
</evidence>
<sequence>EFVEGGDYLIEINGRVLNIYGQGALRFVDRPWNPAKAGDVISVKLTHLPFESLVPVLDKIKLRFPNAEHFSFSETGIYCLGQLNALSDLQGLTSLTIEPEGNPIFGKEWRSYAIYRLSHWGLKVINSVQITESEIAASESELKGLSDLVIRCLPDSLLEPLVARLDLGQTVKEEAREWLQSAQPAVRSVVAKEALQWKINKREDAALKQKGKAYLYSIIDSAVSAILKLRLLREEWPAILHEIIRDTLVDYSHIDTYMKQCMSQIKL</sequence>
<comment type="caution">
    <text evidence="1">The sequence shown here is derived from an EMBL/GenBank/DDBJ whole genome shotgun (WGS) entry which is preliminary data.</text>
</comment>
<reference evidence="1 2" key="1">
    <citation type="submission" date="2024-07" db="EMBL/GenBank/DDBJ databases">
        <title>Chromosome-level genome assembly of the water stick insect Ranatra chinensis (Heteroptera: Nepidae).</title>
        <authorList>
            <person name="Liu X."/>
        </authorList>
    </citation>
    <scope>NUCLEOTIDE SEQUENCE [LARGE SCALE GENOMIC DNA]</scope>
    <source>
        <strain evidence="1">Cailab_2021Rc</strain>
        <tissue evidence="1">Muscle</tissue>
    </source>
</reference>
<dbReference type="Proteomes" id="UP001558652">
    <property type="component" value="Unassembled WGS sequence"/>
</dbReference>